<dbReference type="EC" id="5.3.1.24" evidence="2"/>
<dbReference type="GO" id="GO:0004640">
    <property type="term" value="F:phosphoribosylanthranilate isomerase activity"/>
    <property type="evidence" value="ECO:0007669"/>
    <property type="project" value="UniProtKB-EC"/>
</dbReference>
<keyword evidence="6 8" id="KW-0413">Isomerase</keyword>
<dbReference type="SUPFAM" id="SSF51366">
    <property type="entry name" value="Ribulose-phoshate binding barrel"/>
    <property type="match status" value="1"/>
</dbReference>
<evidence type="ECO:0000256" key="1">
    <source>
        <dbReference type="ARBA" id="ARBA00004664"/>
    </source>
</evidence>
<name>A0A3B0SHK4_9ZZZZ</name>
<dbReference type="InterPro" id="IPR011060">
    <property type="entry name" value="RibuloseP-bd_barrel"/>
</dbReference>
<evidence type="ECO:0000256" key="4">
    <source>
        <dbReference type="ARBA" id="ARBA00022822"/>
    </source>
</evidence>
<dbReference type="Pfam" id="PF00697">
    <property type="entry name" value="PRAI"/>
    <property type="match status" value="1"/>
</dbReference>
<keyword evidence="3" id="KW-0028">Amino-acid biosynthesis</keyword>
<evidence type="ECO:0000259" key="7">
    <source>
        <dbReference type="Pfam" id="PF00697"/>
    </source>
</evidence>
<accession>A0A3B0SHK4</accession>
<proteinExistence type="inferred from homology"/>
<evidence type="ECO:0000256" key="6">
    <source>
        <dbReference type="ARBA" id="ARBA00023235"/>
    </source>
</evidence>
<dbReference type="GO" id="GO:0000162">
    <property type="term" value="P:L-tryptophan biosynthetic process"/>
    <property type="evidence" value="ECO:0007669"/>
    <property type="project" value="UniProtKB-UniPathway"/>
</dbReference>
<protein>
    <recommendedName>
        <fullName evidence="2">phosphoribosylanthranilate isomerase</fullName>
        <ecNumber evidence="2">5.3.1.24</ecNumber>
    </recommendedName>
</protein>
<dbReference type="PANTHER" id="PTHR42894">
    <property type="entry name" value="N-(5'-PHOSPHORIBOSYL)ANTHRANILATE ISOMERASE"/>
    <property type="match status" value="1"/>
</dbReference>
<keyword evidence="4" id="KW-0822">Tryptophan biosynthesis</keyword>
<dbReference type="PANTHER" id="PTHR42894:SF1">
    <property type="entry name" value="N-(5'-PHOSPHORIBOSYL)ANTHRANILATE ISOMERASE"/>
    <property type="match status" value="1"/>
</dbReference>
<sequence>MTWVKVCGLRDEAGVVAVVDGGADAAGFVIVESSPRHVTVEQAASLMDGVPVSRFIVVVDMTVDQALYTAEMTGADGIQAHGEHAAEVAACALEAGYLSLYPVPVLSTGTLESLRSVDPGVMPILDTFSSAEHGGTGRTFDWSLVDDPGRPFILAGGLGPDNVAHAIRTIRPFGVDASSRLESDRGVKDPSTIRAFIEEAKKS</sequence>
<dbReference type="EMBL" id="UOEI01000281">
    <property type="protein sequence ID" value="VAW00309.1"/>
    <property type="molecule type" value="Genomic_DNA"/>
</dbReference>
<dbReference type="HAMAP" id="MF_00135">
    <property type="entry name" value="PRAI"/>
    <property type="match status" value="1"/>
</dbReference>
<evidence type="ECO:0000256" key="5">
    <source>
        <dbReference type="ARBA" id="ARBA00023141"/>
    </source>
</evidence>
<dbReference type="InterPro" id="IPR013785">
    <property type="entry name" value="Aldolase_TIM"/>
</dbReference>
<organism evidence="8">
    <name type="scientific">hydrothermal vent metagenome</name>
    <dbReference type="NCBI Taxonomy" id="652676"/>
    <lineage>
        <taxon>unclassified sequences</taxon>
        <taxon>metagenomes</taxon>
        <taxon>ecological metagenomes</taxon>
    </lineage>
</organism>
<evidence type="ECO:0000313" key="8">
    <source>
        <dbReference type="EMBL" id="VAW00309.1"/>
    </source>
</evidence>
<evidence type="ECO:0000256" key="2">
    <source>
        <dbReference type="ARBA" id="ARBA00012572"/>
    </source>
</evidence>
<evidence type="ECO:0000256" key="3">
    <source>
        <dbReference type="ARBA" id="ARBA00022605"/>
    </source>
</evidence>
<dbReference type="UniPathway" id="UPA00035">
    <property type="reaction ID" value="UER00042"/>
</dbReference>
<keyword evidence="5" id="KW-0057">Aromatic amino acid biosynthesis</keyword>
<dbReference type="InterPro" id="IPR001240">
    <property type="entry name" value="PRAI_dom"/>
</dbReference>
<dbReference type="CDD" id="cd00405">
    <property type="entry name" value="PRAI"/>
    <property type="match status" value="1"/>
</dbReference>
<dbReference type="AlphaFoldDB" id="A0A3B0SHK4"/>
<dbReference type="InterPro" id="IPR044643">
    <property type="entry name" value="TrpF_fam"/>
</dbReference>
<comment type="pathway">
    <text evidence="1">Amino-acid biosynthesis; L-tryptophan biosynthesis; L-tryptophan from chorismate: step 3/5.</text>
</comment>
<reference evidence="8" key="1">
    <citation type="submission" date="2018-06" db="EMBL/GenBank/DDBJ databases">
        <authorList>
            <person name="Zhirakovskaya E."/>
        </authorList>
    </citation>
    <scope>NUCLEOTIDE SEQUENCE</scope>
</reference>
<dbReference type="Gene3D" id="3.20.20.70">
    <property type="entry name" value="Aldolase class I"/>
    <property type="match status" value="1"/>
</dbReference>
<feature type="domain" description="N-(5'phosphoribosyl) anthranilate isomerase (PRAI)" evidence="7">
    <location>
        <begin position="4"/>
        <end position="198"/>
    </location>
</feature>
<gene>
    <name evidence="8" type="ORF">MNBD_ACTINO01-694</name>
</gene>